<dbReference type="AlphaFoldDB" id="A0A6J7LCA3"/>
<dbReference type="Pfam" id="PF13456">
    <property type="entry name" value="RVT_3"/>
    <property type="match status" value="1"/>
</dbReference>
<dbReference type="InterPro" id="IPR002156">
    <property type="entry name" value="RNaseH_domain"/>
</dbReference>
<sequence>MTRSLIVEADGGSRGNPGPAAFGAVVRDAVTGMVLTEVAGYIGTATNNVAEYRGAIAGLEQARALDPAAVIEVRLDSKLVVEQMSGRWKIKHPDMRDLALEARRVLPAGQVSYCWVPRAANALADALVNEILDLALAGGQAEILRTVSLLPEDLDRQDIVGSAEEAHVRALVDTTARPANQLVGWADLGAPTVTVMARHGATAYSVDKRFSGRGGADLPLAPIGLAQARALAEELLQRGGADIIVTSPLLRTRQTAEIVAGIIDAPVHVEPDFEECAFGDWDGLTFTEVQSRWPEQVAEWLASTDIAPPGGESFAEVRVRVDRGRRRVIDQFSGQRVVVVAHVTPIKVMVGLAVDAPLTSLFRMELSPCSITTLAWFADGNASMFGFSEASHLRDVQTPHGT</sequence>
<gene>
    <name evidence="2" type="ORF">UFOPK3772_02702</name>
</gene>
<evidence type="ECO:0000313" key="2">
    <source>
        <dbReference type="EMBL" id="CAB4965737.1"/>
    </source>
</evidence>
<dbReference type="Gene3D" id="3.30.420.10">
    <property type="entry name" value="Ribonuclease H-like superfamily/Ribonuclease H"/>
    <property type="match status" value="1"/>
</dbReference>
<reference evidence="2" key="1">
    <citation type="submission" date="2020-05" db="EMBL/GenBank/DDBJ databases">
        <authorList>
            <person name="Chiriac C."/>
            <person name="Salcher M."/>
            <person name="Ghai R."/>
            <person name="Kavagutti S V."/>
        </authorList>
    </citation>
    <scope>NUCLEOTIDE SEQUENCE</scope>
</reference>
<dbReference type="PROSITE" id="PS50879">
    <property type="entry name" value="RNASE_H_1"/>
    <property type="match status" value="1"/>
</dbReference>
<dbReference type="Pfam" id="PF00300">
    <property type="entry name" value="His_Phos_1"/>
    <property type="match status" value="1"/>
</dbReference>
<dbReference type="CDD" id="cd07067">
    <property type="entry name" value="HP_PGM_like"/>
    <property type="match status" value="1"/>
</dbReference>
<proteinExistence type="predicted"/>
<protein>
    <submittedName>
        <fullName evidence="2">Unannotated protein</fullName>
    </submittedName>
</protein>
<dbReference type="InterPro" id="IPR014636">
    <property type="entry name" value="RNaseH/PGlycerate_mutase"/>
</dbReference>
<dbReference type="NCBIfam" id="NF005567">
    <property type="entry name" value="PRK07238.1"/>
    <property type="match status" value="1"/>
</dbReference>
<dbReference type="InterPro" id="IPR029033">
    <property type="entry name" value="His_PPase_superfam"/>
</dbReference>
<organism evidence="2">
    <name type="scientific">freshwater metagenome</name>
    <dbReference type="NCBI Taxonomy" id="449393"/>
    <lineage>
        <taxon>unclassified sequences</taxon>
        <taxon>metagenomes</taxon>
        <taxon>ecological metagenomes</taxon>
    </lineage>
</organism>
<dbReference type="InterPro" id="IPR036397">
    <property type="entry name" value="RNaseH_sf"/>
</dbReference>
<dbReference type="InterPro" id="IPR050275">
    <property type="entry name" value="PGM_Phosphatase"/>
</dbReference>
<dbReference type="Gene3D" id="3.40.50.1240">
    <property type="entry name" value="Phosphoglycerate mutase-like"/>
    <property type="match status" value="1"/>
</dbReference>
<dbReference type="SUPFAM" id="SSF53098">
    <property type="entry name" value="Ribonuclease H-like"/>
    <property type="match status" value="1"/>
</dbReference>
<dbReference type="InterPro" id="IPR013078">
    <property type="entry name" value="His_Pase_superF_clade-1"/>
</dbReference>
<dbReference type="GO" id="GO:0005737">
    <property type="term" value="C:cytoplasm"/>
    <property type="evidence" value="ECO:0007669"/>
    <property type="project" value="TreeGrafter"/>
</dbReference>
<dbReference type="PANTHER" id="PTHR48100:SF1">
    <property type="entry name" value="HISTIDINE PHOSPHATASE FAMILY PROTEIN-RELATED"/>
    <property type="match status" value="1"/>
</dbReference>
<dbReference type="CDD" id="cd09279">
    <property type="entry name" value="RNase_HI_like"/>
    <property type="match status" value="1"/>
</dbReference>
<dbReference type="SUPFAM" id="SSF53254">
    <property type="entry name" value="Phosphoglycerate mutase-like"/>
    <property type="match status" value="1"/>
</dbReference>
<dbReference type="GO" id="GO:0004523">
    <property type="term" value="F:RNA-DNA hybrid ribonuclease activity"/>
    <property type="evidence" value="ECO:0007669"/>
    <property type="project" value="InterPro"/>
</dbReference>
<dbReference type="GO" id="GO:0003676">
    <property type="term" value="F:nucleic acid binding"/>
    <property type="evidence" value="ECO:0007669"/>
    <property type="project" value="InterPro"/>
</dbReference>
<dbReference type="EMBL" id="CAFBNE010000114">
    <property type="protein sequence ID" value="CAB4965737.1"/>
    <property type="molecule type" value="Genomic_DNA"/>
</dbReference>
<accession>A0A6J7LCA3</accession>
<evidence type="ECO:0000259" key="1">
    <source>
        <dbReference type="PROSITE" id="PS50879"/>
    </source>
</evidence>
<dbReference type="PIRSF" id="PIRSF036922">
    <property type="entry name" value="RNaseH_PGAM"/>
    <property type="match status" value="1"/>
</dbReference>
<dbReference type="InterPro" id="IPR012337">
    <property type="entry name" value="RNaseH-like_sf"/>
</dbReference>
<dbReference type="SMART" id="SM00855">
    <property type="entry name" value="PGAM"/>
    <property type="match status" value="1"/>
</dbReference>
<feature type="domain" description="RNase H type-1" evidence="1">
    <location>
        <begin position="1"/>
        <end position="141"/>
    </location>
</feature>
<name>A0A6J7LCA3_9ZZZZ</name>
<dbReference type="GO" id="GO:0016791">
    <property type="term" value="F:phosphatase activity"/>
    <property type="evidence" value="ECO:0007669"/>
    <property type="project" value="TreeGrafter"/>
</dbReference>
<dbReference type="PANTHER" id="PTHR48100">
    <property type="entry name" value="BROAD-SPECIFICITY PHOSPHATASE YOR283W-RELATED"/>
    <property type="match status" value="1"/>
</dbReference>